<reference evidence="1" key="1">
    <citation type="submission" date="2018-01" db="EMBL/GenBank/DDBJ databases">
        <title>An insight into the sialome of Amazonian anophelines.</title>
        <authorList>
            <person name="Ribeiro J.M."/>
            <person name="Scarpassa V."/>
            <person name="Calvo E."/>
        </authorList>
    </citation>
    <scope>NUCLEOTIDE SEQUENCE</scope>
</reference>
<accession>A0A2M4DAH0</accession>
<proteinExistence type="predicted"/>
<organism evidence="1">
    <name type="scientific">Anopheles darlingi</name>
    <name type="common">Mosquito</name>
    <dbReference type="NCBI Taxonomy" id="43151"/>
    <lineage>
        <taxon>Eukaryota</taxon>
        <taxon>Metazoa</taxon>
        <taxon>Ecdysozoa</taxon>
        <taxon>Arthropoda</taxon>
        <taxon>Hexapoda</taxon>
        <taxon>Insecta</taxon>
        <taxon>Pterygota</taxon>
        <taxon>Neoptera</taxon>
        <taxon>Endopterygota</taxon>
        <taxon>Diptera</taxon>
        <taxon>Nematocera</taxon>
        <taxon>Culicoidea</taxon>
        <taxon>Culicidae</taxon>
        <taxon>Anophelinae</taxon>
        <taxon>Anopheles</taxon>
    </lineage>
</organism>
<protein>
    <submittedName>
        <fullName evidence="1">Putative secreted protein</fullName>
    </submittedName>
</protein>
<evidence type="ECO:0000313" key="1">
    <source>
        <dbReference type="EMBL" id="MBW74491.1"/>
    </source>
</evidence>
<dbReference type="EMBL" id="GGFL01010313">
    <property type="protein sequence ID" value="MBW74491.1"/>
    <property type="molecule type" value="Transcribed_RNA"/>
</dbReference>
<name>A0A2M4DAH0_ANODA</name>
<dbReference type="AlphaFoldDB" id="A0A2M4DAH0"/>
<sequence length="87" mass="9028">MPTTLAVGSSSSFATALALALKEGSGSIKSPGSFCSSTSTTSLGAFHSRSGSISMATTSPSTARFKFNRPWIRTGFSIPSTRTYPSR</sequence>